<dbReference type="InterPro" id="IPR027417">
    <property type="entry name" value="P-loop_NTPase"/>
</dbReference>
<feature type="compositionally biased region" description="Polar residues" evidence="5">
    <location>
        <begin position="45"/>
        <end position="56"/>
    </location>
</feature>
<keyword evidence="2" id="KW-0677">Repeat</keyword>
<feature type="region of interest" description="Disordered" evidence="5">
    <location>
        <begin position="41"/>
        <end position="63"/>
    </location>
</feature>
<dbReference type="Gene3D" id="3.80.10.10">
    <property type="entry name" value="Ribonuclease Inhibitor"/>
    <property type="match status" value="1"/>
</dbReference>
<dbReference type="Ensembl" id="ENSPFOT00000017939.2">
    <property type="protein sequence ID" value="ENSPFOP00000017917.2"/>
    <property type="gene ID" value="ENSPFOG00000017814.2"/>
</dbReference>
<feature type="domain" description="B30.2/SPRY" evidence="6">
    <location>
        <begin position="686"/>
        <end position="875"/>
    </location>
</feature>
<evidence type="ECO:0000256" key="2">
    <source>
        <dbReference type="ARBA" id="ARBA00022737"/>
    </source>
</evidence>
<dbReference type="FunFam" id="3.40.50.300:FF:001524">
    <property type="entry name" value="Si:dkey-126g1.7"/>
    <property type="match status" value="1"/>
</dbReference>
<evidence type="ECO:0000256" key="5">
    <source>
        <dbReference type="SAM" id="MobiDB-lite"/>
    </source>
</evidence>
<reference evidence="8" key="2">
    <citation type="submission" date="2025-08" db="UniProtKB">
        <authorList>
            <consortium name="Ensembl"/>
        </authorList>
    </citation>
    <scope>IDENTIFICATION</scope>
</reference>
<dbReference type="InterPro" id="IPR001870">
    <property type="entry name" value="B30.2/SPRY"/>
</dbReference>
<dbReference type="PRINTS" id="PR01407">
    <property type="entry name" value="BUTYPHLNCDUF"/>
</dbReference>
<dbReference type="InterPro" id="IPR043136">
    <property type="entry name" value="B30.2/SPRY_sf"/>
</dbReference>
<dbReference type="Proteomes" id="UP000028760">
    <property type="component" value="Unassembled WGS sequence"/>
</dbReference>
<dbReference type="InterPro" id="IPR013320">
    <property type="entry name" value="ConA-like_dom_sf"/>
</dbReference>
<dbReference type="InterPro" id="IPR003879">
    <property type="entry name" value="Butyrophylin_SPRY"/>
</dbReference>
<dbReference type="SMART" id="SM01288">
    <property type="entry name" value="FISNA"/>
    <property type="match status" value="1"/>
</dbReference>
<dbReference type="SMART" id="SM00449">
    <property type="entry name" value="SPRY"/>
    <property type="match status" value="1"/>
</dbReference>
<dbReference type="OMA" id="QCTEYPE"/>
<evidence type="ECO:0000256" key="1">
    <source>
        <dbReference type="ARBA" id="ARBA00022614"/>
    </source>
</evidence>
<evidence type="ECO:0000259" key="7">
    <source>
        <dbReference type="PROSITE" id="PS50837"/>
    </source>
</evidence>
<dbReference type="InterPro" id="IPR032675">
    <property type="entry name" value="LRR_dom_sf"/>
</dbReference>
<keyword evidence="3" id="KW-0547">Nucleotide-binding</keyword>
<dbReference type="InterPro" id="IPR001611">
    <property type="entry name" value="Leu-rich_rpt"/>
</dbReference>
<dbReference type="STRING" id="48698.ENSPFOP00000017917"/>
<dbReference type="CDD" id="cd16040">
    <property type="entry name" value="SPRY_PRY_SNTX"/>
    <property type="match status" value="1"/>
</dbReference>
<dbReference type="eggNOG" id="KOG4308">
    <property type="taxonomic scope" value="Eukaryota"/>
</dbReference>
<keyword evidence="9" id="KW-1185">Reference proteome</keyword>
<dbReference type="EMBL" id="AYCK01016591">
    <property type="status" value="NOT_ANNOTATED_CDS"/>
    <property type="molecule type" value="Genomic_DNA"/>
</dbReference>
<keyword evidence="4" id="KW-0067">ATP-binding</keyword>
<dbReference type="Pfam" id="PF14484">
    <property type="entry name" value="FISNA"/>
    <property type="match status" value="1"/>
</dbReference>
<dbReference type="SMART" id="SM00368">
    <property type="entry name" value="LRR_RI"/>
    <property type="match status" value="3"/>
</dbReference>
<evidence type="ECO:0000313" key="8">
    <source>
        <dbReference type="Ensembl" id="ENSPFOP00000017917.2"/>
    </source>
</evidence>
<dbReference type="SMART" id="SM00589">
    <property type="entry name" value="PRY"/>
    <property type="match status" value="1"/>
</dbReference>
<evidence type="ECO:0000313" key="9">
    <source>
        <dbReference type="Proteomes" id="UP000028760"/>
    </source>
</evidence>
<dbReference type="InterPro" id="IPR051261">
    <property type="entry name" value="NLR"/>
</dbReference>
<dbReference type="SUPFAM" id="SSF49899">
    <property type="entry name" value="Concanavalin A-like lectins/glucanases"/>
    <property type="match status" value="1"/>
</dbReference>
<protein>
    <recommendedName>
        <fullName evidence="10">B30.2/SPRY domain-containing protein</fullName>
    </recommendedName>
</protein>
<dbReference type="InterPro" id="IPR029495">
    <property type="entry name" value="NACHT-assoc"/>
</dbReference>
<dbReference type="InterPro" id="IPR006574">
    <property type="entry name" value="PRY"/>
</dbReference>
<dbReference type="InterPro" id="IPR041267">
    <property type="entry name" value="NLRP_HD2"/>
</dbReference>
<proteinExistence type="predicted"/>
<dbReference type="PROSITE" id="PS50837">
    <property type="entry name" value="NACHT"/>
    <property type="match status" value="1"/>
</dbReference>
<dbReference type="Gene3D" id="3.40.50.300">
    <property type="entry name" value="P-loop containing nucleotide triphosphate hydrolases"/>
    <property type="match status" value="1"/>
</dbReference>
<reference evidence="8" key="3">
    <citation type="submission" date="2025-09" db="UniProtKB">
        <authorList>
            <consortium name="Ensembl"/>
        </authorList>
    </citation>
    <scope>IDENTIFICATION</scope>
</reference>
<evidence type="ECO:0008006" key="10">
    <source>
        <dbReference type="Google" id="ProtNLM"/>
    </source>
</evidence>
<evidence type="ECO:0000259" key="6">
    <source>
        <dbReference type="PROSITE" id="PS50188"/>
    </source>
</evidence>
<dbReference type="GeneTree" id="ENSGT01150000286915"/>
<name>A0A087YIR4_POEFO</name>
<evidence type="ECO:0000256" key="3">
    <source>
        <dbReference type="ARBA" id="ARBA00022741"/>
    </source>
</evidence>
<dbReference type="AlphaFoldDB" id="A0A087YIR4"/>
<dbReference type="Gene3D" id="2.60.120.920">
    <property type="match status" value="1"/>
</dbReference>
<dbReference type="Pfam" id="PF13765">
    <property type="entry name" value="PRY"/>
    <property type="match status" value="1"/>
</dbReference>
<reference evidence="9" key="1">
    <citation type="submission" date="2013-10" db="EMBL/GenBank/DDBJ databases">
        <authorList>
            <person name="Schartl M."/>
            <person name="Warren W."/>
        </authorList>
    </citation>
    <scope>NUCLEOTIDE SEQUENCE [LARGE SCALE GENOMIC DNA]</scope>
    <source>
        <strain evidence="9">female</strain>
    </source>
</reference>
<evidence type="ECO:0000256" key="4">
    <source>
        <dbReference type="ARBA" id="ARBA00022840"/>
    </source>
</evidence>
<accession>A0A087YIR4</accession>
<dbReference type="EMBL" id="AYCK01016592">
    <property type="status" value="NOT_ANNOTATED_CDS"/>
    <property type="molecule type" value="Genomic_DNA"/>
</dbReference>
<dbReference type="PROSITE" id="PS50188">
    <property type="entry name" value="B302_SPRY"/>
    <property type="match status" value="1"/>
</dbReference>
<dbReference type="PANTHER" id="PTHR24106">
    <property type="entry name" value="NACHT, LRR AND CARD DOMAINS-CONTAINING"/>
    <property type="match status" value="1"/>
</dbReference>
<dbReference type="InterPro" id="IPR003877">
    <property type="entry name" value="SPRY_dom"/>
</dbReference>
<dbReference type="InterPro" id="IPR007111">
    <property type="entry name" value="NACHT_NTPase"/>
</dbReference>
<dbReference type="GO" id="GO:0005524">
    <property type="term" value="F:ATP binding"/>
    <property type="evidence" value="ECO:0007669"/>
    <property type="project" value="UniProtKB-KW"/>
</dbReference>
<feature type="domain" description="NACHT" evidence="7">
    <location>
        <begin position="264"/>
        <end position="350"/>
    </location>
</feature>
<organism evidence="8 9">
    <name type="scientific">Poecilia formosa</name>
    <name type="common">Amazon molly</name>
    <name type="synonym">Limia formosa</name>
    <dbReference type="NCBI Taxonomy" id="48698"/>
    <lineage>
        <taxon>Eukaryota</taxon>
        <taxon>Metazoa</taxon>
        <taxon>Chordata</taxon>
        <taxon>Craniata</taxon>
        <taxon>Vertebrata</taxon>
        <taxon>Euteleostomi</taxon>
        <taxon>Actinopterygii</taxon>
        <taxon>Neopterygii</taxon>
        <taxon>Teleostei</taxon>
        <taxon>Neoteleostei</taxon>
        <taxon>Acanthomorphata</taxon>
        <taxon>Ovalentaria</taxon>
        <taxon>Atherinomorphae</taxon>
        <taxon>Cyprinodontiformes</taxon>
        <taxon>Poeciliidae</taxon>
        <taxon>Poeciliinae</taxon>
        <taxon>Poecilia</taxon>
    </lineage>
</organism>
<dbReference type="Pfam" id="PF17776">
    <property type="entry name" value="NLRC4_HD2"/>
    <property type="match status" value="1"/>
</dbReference>
<dbReference type="Pfam" id="PF00622">
    <property type="entry name" value="SPRY"/>
    <property type="match status" value="1"/>
</dbReference>
<keyword evidence="1" id="KW-0433">Leucine-rich repeat</keyword>
<sequence>KMCKFSSIVHKSSTELKLPQQLSFLFSFFRLGVFSKNIPEKRTSDPSSVSLKSDQSAGHPANFKDEQDTFKIRVDEQETEMLCDQTENQNASELTLIFKELENNICEFVKSELKKFQAVLHLGPTCSQSEKDEVLQGANEDQKRSSKEAFLNITLCFLKSMKQEQLANLLHSKMFAPLCINKLKSNLKKKSQCVFEGIAKAGSPALLNQIYTELYITEGRTGELNQEHEVRQIETASRKPHRPETTIRQEDIFKVQHERDQPIRTVMTKGVAGIGKTVLTQKFTLDWAEDKTNQNIQFIFPFTFRELNVLKKKKFSLVELIHHFFTETKEAGIYRFDKFQVLFIFDGLDESRHLSVQEFLAALHVHLNISKSDVNLLEEQKKIFKISETRKGVSPMGNFYENAVDEALHSSNGHLDLFLRFLLGLSLGTNQRLLKGLLSWIGSNSLPNQETANYIKKKIEMYPSPEKCINLFHCLNELKDHSLVEEIQNYLKAGNLSRQKLTPGQWSALVFILLSSQKDLDMFDLKKYSASEKSLLRLLPVLKTSKAALLNNFELCYNIIYSVSHNLLFRLDGCNLSEKSCEVLASILSSKSSYLRELDLSNNDLKDSGVRQLCAGLQSPHCKLEFLRLSGCLITEEGFASLASALASNPSHLKDLDLTYNHPGETGVKLLSAGLDNPHWRLETLRVDCGGEWTLQAGLRKYALKLTLDSRTAHRNLKLSDNNKEATVMTEKQQCTEYPERFDHWVQLLCADALTGRHYWEVEWKGTVSIGVTYKGIDRKGESSSCLLGGNDKSWSFYCSGNTYFRFHNNKRKDVPTPSCVSRRVGVYLDHPSGTLSFYIVSSNKLIHLHTFNTTFTEALYPAFRAFPNSSISLC</sequence>
<dbReference type="Pfam" id="PF13516">
    <property type="entry name" value="LRR_6"/>
    <property type="match status" value="1"/>
</dbReference>
<dbReference type="SUPFAM" id="SSF52047">
    <property type="entry name" value="RNI-like"/>
    <property type="match status" value="1"/>
</dbReference>